<keyword evidence="1" id="KW-0732">Signal</keyword>
<organism evidence="3 4">
    <name type="scientific">Chitinophaga filiformis</name>
    <name type="common">Myxococcus filiformis</name>
    <name type="synonym">Flexibacter filiformis</name>
    <dbReference type="NCBI Taxonomy" id="104663"/>
    <lineage>
        <taxon>Bacteria</taxon>
        <taxon>Pseudomonadati</taxon>
        <taxon>Bacteroidota</taxon>
        <taxon>Chitinophagia</taxon>
        <taxon>Chitinophagales</taxon>
        <taxon>Chitinophagaceae</taxon>
        <taxon>Chitinophaga</taxon>
    </lineage>
</organism>
<dbReference type="STRING" id="104663.SAMN04488121_102201"/>
<feature type="domain" description="DUF4466" evidence="2">
    <location>
        <begin position="24"/>
        <end position="327"/>
    </location>
</feature>
<dbReference type="PROSITE" id="PS51257">
    <property type="entry name" value="PROKAR_LIPOPROTEIN"/>
    <property type="match status" value="1"/>
</dbReference>
<dbReference type="CDD" id="cd12106">
    <property type="entry name" value="PARMER_03128_N"/>
    <property type="match status" value="1"/>
</dbReference>
<gene>
    <name evidence="3" type="ORF">SAMN04488121_102201</name>
</gene>
<evidence type="ECO:0000256" key="1">
    <source>
        <dbReference type="SAM" id="SignalP"/>
    </source>
</evidence>
<reference evidence="3 4" key="1">
    <citation type="submission" date="2016-10" db="EMBL/GenBank/DDBJ databases">
        <authorList>
            <person name="de Groot N.N."/>
        </authorList>
    </citation>
    <scope>NUCLEOTIDE SEQUENCE [LARGE SCALE GENOMIC DNA]</scope>
    <source>
        <strain evidence="3 4">DSM 527</strain>
    </source>
</reference>
<dbReference type="Gene3D" id="2.60.40.3550">
    <property type="entry name" value="Domain of unknown function DUF4466"/>
    <property type="match status" value="1"/>
</dbReference>
<evidence type="ECO:0000259" key="2">
    <source>
        <dbReference type="Pfam" id="PF14725"/>
    </source>
</evidence>
<dbReference type="InterPro" id="IPR028072">
    <property type="entry name" value="DUF4466"/>
</dbReference>
<evidence type="ECO:0000313" key="3">
    <source>
        <dbReference type="EMBL" id="SDF53440.1"/>
    </source>
</evidence>
<dbReference type="CDD" id="cd07472">
    <property type="entry name" value="HmuY_like"/>
    <property type="match status" value="1"/>
</dbReference>
<proteinExistence type="predicted"/>
<dbReference type="InterPro" id="IPR041873">
    <property type="entry name" value="PARMER_03128_N"/>
</dbReference>
<protein>
    <recommendedName>
        <fullName evidence="2">DUF4466 domain-containing protein</fullName>
    </recommendedName>
</protein>
<dbReference type="Proteomes" id="UP000199045">
    <property type="component" value="Unassembled WGS sequence"/>
</dbReference>
<sequence length="329" mass="36191">MNAKFLGYILWFFPLCLSMVACKDDKYTVPQPKNELGNDCIKRTLGPNVAGLKIEFAYAMALPATKGKLVSAQVEASIQGDAATYLENKSYYTNGSGEDVGIPIGDPSVNEGAVTKVTFTKDTNAVTLRYYYVIPPAAKGKEVKFTFSAKSSNGETVSYAMGPYTISNMDMVLDLPVKNADACYISIADMAVYNETDAAKNAAKIDLVYLYRSISGISFNHALVSPAADTTYLPGVVLPTGVNRDTKIRKTWNLRDQHLARLQYGIYIDDVDFQQLDMKGSPDYAINLKSEAGAWVETADGKYRAYIYMNKVDDGKKSATISMKRYTLK</sequence>
<accession>A0A1G7LWX5</accession>
<name>A0A1G7LWX5_CHIFI</name>
<dbReference type="RefSeq" id="WP_089830380.1">
    <property type="nucleotide sequence ID" value="NZ_FNBN01000002.1"/>
</dbReference>
<dbReference type="EMBL" id="FNBN01000002">
    <property type="protein sequence ID" value="SDF53440.1"/>
    <property type="molecule type" value="Genomic_DNA"/>
</dbReference>
<feature type="signal peptide" evidence="1">
    <location>
        <begin position="1"/>
        <end position="23"/>
    </location>
</feature>
<evidence type="ECO:0000313" key="4">
    <source>
        <dbReference type="Proteomes" id="UP000199045"/>
    </source>
</evidence>
<dbReference type="OrthoDB" id="1045786at2"/>
<feature type="chain" id="PRO_5011449444" description="DUF4466 domain-containing protein" evidence="1">
    <location>
        <begin position="24"/>
        <end position="329"/>
    </location>
</feature>
<dbReference type="AlphaFoldDB" id="A0A1G7LWX5"/>
<dbReference type="Pfam" id="PF14725">
    <property type="entry name" value="DUF4466"/>
    <property type="match status" value="1"/>
</dbReference>